<dbReference type="STRING" id="27342.A0A0H2S533"/>
<feature type="region of interest" description="Disordered" evidence="8">
    <location>
        <begin position="914"/>
        <end position="954"/>
    </location>
</feature>
<organism evidence="10 11">
    <name type="scientific">Schizopora paradoxa</name>
    <dbReference type="NCBI Taxonomy" id="27342"/>
    <lineage>
        <taxon>Eukaryota</taxon>
        <taxon>Fungi</taxon>
        <taxon>Dikarya</taxon>
        <taxon>Basidiomycota</taxon>
        <taxon>Agaricomycotina</taxon>
        <taxon>Agaricomycetes</taxon>
        <taxon>Hymenochaetales</taxon>
        <taxon>Schizoporaceae</taxon>
        <taxon>Schizopora</taxon>
    </lineage>
</organism>
<protein>
    <recommendedName>
        <fullName evidence="9">Nuclear condensin complex subunit 3 C-terminal domain-containing protein</fullName>
    </recommendedName>
</protein>
<dbReference type="InterPro" id="IPR025977">
    <property type="entry name" value="Cnd3_C"/>
</dbReference>
<keyword evidence="3" id="KW-0158">Chromosome</keyword>
<reference evidence="10 11" key="1">
    <citation type="submission" date="2015-04" db="EMBL/GenBank/DDBJ databases">
        <title>Complete genome sequence of Schizopora paradoxa KUC8140, a cosmopolitan wood degrader in East Asia.</title>
        <authorList>
            <consortium name="DOE Joint Genome Institute"/>
            <person name="Min B."/>
            <person name="Park H."/>
            <person name="Jang Y."/>
            <person name="Kim J.-J."/>
            <person name="Kim K.H."/>
            <person name="Pangilinan J."/>
            <person name="Lipzen A."/>
            <person name="Riley R."/>
            <person name="Grigoriev I.V."/>
            <person name="Spatafora J.W."/>
            <person name="Choi I.-G."/>
        </authorList>
    </citation>
    <scope>NUCLEOTIDE SEQUENCE [LARGE SCALE GENOMIC DNA]</scope>
    <source>
        <strain evidence="10 11">KUC8140</strain>
    </source>
</reference>
<dbReference type="GO" id="GO:0007076">
    <property type="term" value="P:mitotic chromosome condensation"/>
    <property type="evidence" value="ECO:0007669"/>
    <property type="project" value="InterPro"/>
</dbReference>
<keyword evidence="4" id="KW-0132">Cell division</keyword>
<evidence type="ECO:0000313" key="11">
    <source>
        <dbReference type="Proteomes" id="UP000053477"/>
    </source>
</evidence>
<dbReference type="Gene3D" id="1.25.10.10">
    <property type="entry name" value="Leucine-rich Repeat Variant"/>
    <property type="match status" value="1"/>
</dbReference>
<evidence type="ECO:0000256" key="4">
    <source>
        <dbReference type="ARBA" id="ARBA00022618"/>
    </source>
</evidence>
<dbReference type="Proteomes" id="UP000053477">
    <property type="component" value="Unassembled WGS sequence"/>
</dbReference>
<comment type="subcellular location">
    <subcellularLocation>
        <location evidence="1">Chromosome</location>
    </subcellularLocation>
</comment>
<dbReference type="InterPro" id="IPR027165">
    <property type="entry name" value="CND3"/>
</dbReference>
<evidence type="ECO:0000256" key="8">
    <source>
        <dbReference type="SAM" id="MobiDB-lite"/>
    </source>
</evidence>
<dbReference type="GO" id="GO:0051301">
    <property type="term" value="P:cell division"/>
    <property type="evidence" value="ECO:0007669"/>
    <property type="project" value="UniProtKB-KW"/>
</dbReference>
<gene>
    <name evidence="10" type="ORF">SCHPADRAFT_818195</name>
</gene>
<dbReference type="PANTHER" id="PTHR14418">
    <property type="entry name" value="CONDENSIN COMPLEX SUBUNIT 3-RELATED"/>
    <property type="match status" value="1"/>
</dbReference>
<proteinExistence type="inferred from homology"/>
<dbReference type="FunCoup" id="A0A0H2S533">
    <property type="interactions" value="272"/>
</dbReference>
<evidence type="ECO:0000256" key="7">
    <source>
        <dbReference type="ARBA" id="ARBA00023306"/>
    </source>
</evidence>
<dbReference type="InterPro" id="IPR011989">
    <property type="entry name" value="ARM-like"/>
</dbReference>
<keyword evidence="11" id="KW-1185">Reference proteome</keyword>
<dbReference type="EMBL" id="KQ085887">
    <property type="protein sequence ID" value="KLO19332.1"/>
    <property type="molecule type" value="Genomic_DNA"/>
</dbReference>
<dbReference type="InParanoid" id="A0A0H2S533"/>
<dbReference type="OrthoDB" id="27187at2759"/>
<evidence type="ECO:0000313" key="10">
    <source>
        <dbReference type="EMBL" id="KLO19332.1"/>
    </source>
</evidence>
<feature type="domain" description="Nuclear condensin complex subunit 3 C-terminal" evidence="9">
    <location>
        <begin position="562"/>
        <end position="840"/>
    </location>
</feature>
<keyword evidence="7" id="KW-0131">Cell cycle</keyword>
<name>A0A0H2S533_9AGAM</name>
<comment type="similarity">
    <text evidence="2">Belongs to the CND3 (condensin subunit 3) family.</text>
</comment>
<dbReference type="AlphaFoldDB" id="A0A0H2S533"/>
<dbReference type="SUPFAM" id="SSF48371">
    <property type="entry name" value="ARM repeat"/>
    <property type="match status" value="1"/>
</dbReference>
<keyword evidence="5" id="KW-0498">Mitosis</keyword>
<dbReference type="PANTHER" id="PTHR14418:SF5">
    <property type="entry name" value="CONDENSIN COMPLEX SUBUNIT 3"/>
    <property type="match status" value="1"/>
</dbReference>
<accession>A0A0H2S533</accession>
<evidence type="ECO:0000256" key="1">
    <source>
        <dbReference type="ARBA" id="ARBA00004286"/>
    </source>
</evidence>
<dbReference type="GO" id="GO:0000793">
    <property type="term" value="C:condensed chromosome"/>
    <property type="evidence" value="ECO:0007669"/>
    <property type="project" value="TreeGrafter"/>
</dbReference>
<dbReference type="GO" id="GO:0000796">
    <property type="term" value="C:condensin complex"/>
    <property type="evidence" value="ECO:0007669"/>
    <property type="project" value="InterPro"/>
</dbReference>
<evidence type="ECO:0000259" key="9">
    <source>
        <dbReference type="Pfam" id="PF12719"/>
    </source>
</evidence>
<evidence type="ECO:0000256" key="5">
    <source>
        <dbReference type="ARBA" id="ARBA00022776"/>
    </source>
</evidence>
<dbReference type="Pfam" id="PF12719">
    <property type="entry name" value="Cnd3"/>
    <property type="match status" value="1"/>
</dbReference>
<evidence type="ECO:0000256" key="2">
    <source>
        <dbReference type="ARBA" id="ARBA00006533"/>
    </source>
</evidence>
<evidence type="ECO:0000256" key="6">
    <source>
        <dbReference type="ARBA" id="ARBA00023067"/>
    </source>
</evidence>
<dbReference type="InterPro" id="IPR016024">
    <property type="entry name" value="ARM-type_fold"/>
</dbReference>
<keyword evidence="6" id="KW-0226">DNA condensation</keyword>
<evidence type="ECO:0000256" key="3">
    <source>
        <dbReference type="ARBA" id="ARBA00022454"/>
    </source>
</evidence>
<sequence length="954" mass="106859">MAPAVFDVDALNSTLPTIFDQAQSSGATHKKNCVALFKLQSSSAKVTGSASKGRKQNDADSEVLLVGEKRFVEVFLDMLSRVLVVKKGAPAADRVVKFVGTYVKFLSEKSTQQDTANADEETFTSRFTTRLLRFLLKGFAAKDKFVRFRVVTLTSEILEYIGEIEQDLYLELRLGLIERLYDKESFIRAQSAVGLSKIALSEDPDEVNDEEGDQPVMAHLLLSLSTDISAEVRRSVLMHLPFTPSTLPALLTRSRDPDALTRKLVYSAILPRLSHPKQLTIAQRESVVKEGLGDREDAVRVAAAKLLGSWVDLCEGDLSTFLGLFDVRTSTDLTSDALKSVIVTRLEVVDLIKFDDDFWTNLTPETALLARTFVEHCIANEDADRLEASLPVVTALAFHLQTQYNRFLQLVIERDGYDEEDEDINDACEDRIADAEFVMSELLRLAEHLDYADEIGRRKMFGVVREMLGHSSLPDLLIQPCMTVLSILSPSERDLVRVVVEVINELRDSDADGALSREGLTTSQDSDSTFGMTLSQRSNRARKQIAEMTPEEKAEADLIDLRCLTICIALLERVNTSFEENSTLEGILADLVVPSVKRKELALREKGLTSLGLCCLIAKNMAMNSFQLFLSQVKNSPETLRLKNIQIVFDILMSYERDLLGEGVEIGQRVISFVMQVLEAEESKAVQALICLGLSKLMLYGLVTDERVLTSLVLAYVSPVTSTNPELRQCLAYFLPAYCYSSFEHQSRMQSAFLTSFDLVNRVYEEMEEDQDMITPLQFGQLLVDWTDPSKVVNATPEDQASCPTHLHLAIDLVKAMYDSDRLADEDKKIFCQLLSKLTLPETQDTFALFTLNILIINLENQCPFDDLATSKLFSKFRTRVEQNFATSLETFDEQECFDNAEYQELFEFMGVSTRPSKAKAKKAKAPPVTEEETDGAESEAPQPTRARRFVFGS</sequence>